<dbReference type="HAMAP" id="MF_00651">
    <property type="entry name" value="Nuclease_YqgF"/>
    <property type="match status" value="1"/>
</dbReference>
<evidence type="ECO:0000256" key="5">
    <source>
        <dbReference type="HAMAP-Rule" id="MF_00651"/>
    </source>
</evidence>
<protein>
    <recommendedName>
        <fullName evidence="5">Putative pre-16S rRNA nuclease</fullName>
        <ecNumber evidence="5">3.1.-.-</ecNumber>
    </recommendedName>
</protein>
<dbReference type="InterPro" id="IPR037027">
    <property type="entry name" value="YqgF/RNaseH-like_dom_sf"/>
</dbReference>
<accession>A0A2H0WYW0</accession>
<evidence type="ECO:0000256" key="2">
    <source>
        <dbReference type="ARBA" id="ARBA00022517"/>
    </source>
</evidence>
<feature type="domain" description="YqgF/RNase H-like" evidence="6">
    <location>
        <begin position="2"/>
        <end position="92"/>
    </location>
</feature>
<keyword evidence="4 5" id="KW-0378">Hydrolase</keyword>
<keyword evidence="2 5" id="KW-0690">Ribosome biogenesis</keyword>
<dbReference type="Gene3D" id="3.30.420.140">
    <property type="entry name" value="YqgF/RNase H-like domain"/>
    <property type="match status" value="1"/>
</dbReference>
<dbReference type="EMBL" id="PEYY01000094">
    <property type="protein sequence ID" value="PIS17863.1"/>
    <property type="molecule type" value="Genomic_DNA"/>
</dbReference>
<evidence type="ECO:0000313" key="7">
    <source>
        <dbReference type="EMBL" id="PIS17863.1"/>
    </source>
</evidence>
<evidence type="ECO:0000256" key="1">
    <source>
        <dbReference type="ARBA" id="ARBA00022490"/>
    </source>
</evidence>
<proteinExistence type="inferred from homology"/>
<dbReference type="NCBIfam" id="TIGR00250">
    <property type="entry name" value="RNAse_H_YqgF"/>
    <property type="match status" value="1"/>
</dbReference>
<comment type="caution">
    <text evidence="7">The sequence shown here is derived from an EMBL/GenBank/DDBJ whole genome shotgun (WGS) entry which is preliminary data.</text>
</comment>
<dbReference type="PANTHER" id="PTHR33317">
    <property type="entry name" value="POLYNUCLEOTIDYL TRANSFERASE, RIBONUCLEASE H-LIKE SUPERFAMILY PROTEIN"/>
    <property type="match status" value="1"/>
</dbReference>
<evidence type="ECO:0000256" key="3">
    <source>
        <dbReference type="ARBA" id="ARBA00022722"/>
    </source>
</evidence>
<dbReference type="PANTHER" id="PTHR33317:SF4">
    <property type="entry name" value="POLYNUCLEOTIDYL TRANSFERASE, RIBONUCLEASE H-LIKE SUPERFAMILY PROTEIN"/>
    <property type="match status" value="1"/>
</dbReference>
<dbReference type="InterPro" id="IPR005227">
    <property type="entry name" value="YqgF"/>
</dbReference>
<dbReference type="InterPro" id="IPR006641">
    <property type="entry name" value="YqgF/RNaseH-like_dom"/>
</dbReference>
<dbReference type="GO" id="GO:0000967">
    <property type="term" value="P:rRNA 5'-end processing"/>
    <property type="evidence" value="ECO:0007669"/>
    <property type="project" value="UniProtKB-UniRule"/>
</dbReference>
<organism evidence="7 8">
    <name type="scientific">Candidatus Collierbacteria bacterium CG09_land_8_20_14_0_10_46_12</name>
    <dbReference type="NCBI Taxonomy" id="1974533"/>
    <lineage>
        <taxon>Bacteria</taxon>
        <taxon>Candidatus Collieribacteriota</taxon>
    </lineage>
</organism>
<dbReference type="SMART" id="SM00732">
    <property type="entry name" value="YqgFc"/>
    <property type="match status" value="1"/>
</dbReference>
<dbReference type="GO" id="GO:0004518">
    <property type="term" value="F:nuclease activity"/>
    <property type="evidence" value="ECO:0007669"/>
    <property type="project" value="UniProtKB-KW"/>
</dbReference>
<dbReference type="AlphaFoldDB" id="A0A2H0WYW0"/>
<dbReference type="GO" id="GO:0016788">
    <property type="term" value="F:hydrolase activity, acting on ester bonds"/>
    <property type="evidence" value="ECO:0007669"/>
    <property type="project" value="UniProtKB-UniRule"/>
</dbReference>
<gene>
    <name evidence="7" type="ORF">COT54_02370</name>
</gene>
<comment type="similarity">
    <text evidence="5">Belongs to the YqgF HJR family.</text>
</comment>
<name>A0A2H0WYW0_9BACT</name>
<dbReference type="SUPFAM" id="SSF53098">
    <property type="entry name" value="Ribonuclease H-like"/>
    <property type="match status" value="1"/>
</dbReference>
<dbReference type="InterPro" id="IPR012337">
    <property type="entry name" value="RNaseH-like_sf"/>
</dbReference>
<dbReference type="GO" id="GO:0005737">
    <property type="term" value="C:cytoplasm"/>
    <property type="evidence" value="ECO:0007669"/>
    <property type="project" value="UniProtKB-SubCell"/>
</dbReference>
<evidence type="ECO:0000313" key="8">
    <source>
        <dbReference type="Proteomes" id="UP000229574"/>
    </source>
</evidence>
<dbReference type="Proteomes" id="UP000229574">
    <property type="component" value="Unassembled WGS sequence"/>
</dbReference>
<reference evidence="8" key="1">
    <citation type="submission" date="2017-09" db="EMBL/GenBank/DDBJ databases">
        <title>Depth-based differentiation of microbial function through sediment-hosted aquifers and enrichment of novel symbionts in the deep terrestrial subsurface.</title>
        <authorList>
            <person name="Probst A.J."/>
            <person name="Ladd B."/>
            <person name="Jarett J.K."/>
            <person name="Geller-Mcgrath D.E."/>
            <person name="Sieber C.M.K."/>
            <person name="Emerson J.B."/>
            <person name="Anantharaman K."/>
            <person name="Thomas B.C."/>
            <person name="Malmstrom R."/>
            <person name="Stieglmeier M."/>
            <person name="Klingl A."/>
            <person name="Woyke T."/>
            <person name="Ryan C.M."/>
            <person name="Banfield J.F."/>
        </authorList>
    </citation>
    <scope>NUCLEOTIDE SEQUENCE [LARGE SCALE GENOMIC DNA]</scope>
</reference>
<keyword evidence="1 5" id="KW-0963">Cytoplasm</keyword>
<dbReference type="Pfam" id="PF03652">
    <property type="entry name" value="RuvX"/>
    <property type="match status" value="1"/>
</dbReference>
<dbReference type="EC" id="3.1.-.-" evidence="5"/>
<comment type="subcellular location">
    <subcellularLocation>
        <location evidence="5">Cytoplasm</location>
    </subcellularLocation>
</comment>
<evidence type="ECO:0000256" key="4">
    <source>
        <dbReference type="ARBA" id="ARBA00022801"/>
    </source>
</evidence>
<evidence type="ECO:0000259" key="6">
    <source>
        <dbReference type="SMART" id="SM00732"/>
    </source>
</evidence>
<dbReference type="CDD" id="cd16964">
    <property type="entry name" value="YqgF"/>
    <property type="match status" value="1"/>
</dbReference>
<keyword evidence="3 5" id="KW-0540">Nuclease</keyword>
<comment type="function">
    <text evidence="5">Could be a nuclease involved in processing of the 5'-end of pre-16S rRNA.</text>
</comment>
<sequence length="129" mass="14157">MIKYLGIDYGLAHIGLATSEHTLATPLPSLYNDSTVFLRLTSIVREQGITHIVCGIPEGTLAPKVIQFAEELESIAGLKVVLTPETLSSQEAKHKLHEARASLAKKKNDHAYAACLILEDYLELNNVVY</sequence>